<feature type="chain" id="PRO_5019080073" evidence="1">
    <location>
        <begin position="29"/>
        <end position="92"/>
    </location>
</feature>
<dbReference type="AlphaFoldDB" id="A0A415EJC4"/>
<dbReference type="Proteomes" id="UP000286288">
    <property type="component" value="Unassembled WGS sequence"/>
</dbReference>
<organism evidence="2 3">
    <name type="scientific">Enterococcus casseliflavus</name>
    <name type="common">Enterococcus flavescens</name>
    <dbReference type="NCBI Taxonomy" id="37734"/>
    <lineage>
        <taxon>Bacteria</taxon>
        <taxon>Bacillati</taxon>
        <taxon>Bacillota</taxon>
        <taxon>Bacilli</taxon>
        <taxon>Lactobacillales</taxon>
        <taxon>Enterococcaceae</taxon>
        <taxon>Enterococcus</taxon>
    </lineage>
</organism>
<proteinExistence type="predicted"/>
<evidence type="ECO:0000256" key="1">
    <source>
        <dbReference type="SAM" id="SignalP"/>
    </source>
</evidence>
<keyword evidence="1" id="KW-0732">Signal</keyword>
<name>A0A415EJC4_ENTCA</name>
<dbReference type="RefSeq" id="WP_151196781.1">
    <property type="nucleotide sequence ID" value="NZ_JBHKVS010000010.1"/>
</dbReference>
<feature type="signal peptide" evidence="1">
    <location>
        <begin position="1"/>
        <end position="28"/>
    </location>
</feature>
<evidence type="ECO:0000313" key="2">
    <source>
        <dbReference type="EMBL" id="RHK01488.1"/>
    </source>
</evidence>
<reference evidence="2 3" key="1">
    <citation type="submission" date="2018-08" db="EMBL/GenBank/DDBJ databases">
        <title>A genome reference for cultivated species of the human gut microbiota.</title>
        <authorList>
            <person name="Zou Y."/>
            <person name="Xue W."/>
            <person name="Luo G."/>
        </authorList>
    </citation>
    <scope>NUCLEOTIDE SEQUENCE [LARGE SCALE GENOMIC DNA]</scope>
    <source>
        <strain evidence="2 3">AF48-16</strain>
    </source>
</reference>
<evidence type="ECO:0000313" key="3">
    <source>
        <dbReference type="Proteomes" id="UP000286288"/>
    </source>
</evidence>
<protein>
    <submittedName>
        <fullName evidence="2">Uncharacterized protein</fullName>
    </submittedName>
</protein>
<comment type="caution">
    <text evidence="2">The sequence shown here is derived from an EMBL/GenBank/DDBJ whole genome shotgun (WGS) entry which is preliminary data.</text>
</comment>
<accession>A0A415EJC4</accession>
<gene>
    <name evidence="2" type="ORF">DW084_18415</name>
</gene>
<sequence>MKKVVNVGFLVITIASLFFAAGSSIASAATYDVTVKSSRVQVLDILGRITSTTNYWRTIRYTRYCHLVDEKKTKYYSGLNAIVTTNYIYDYR</sequence>
<dbReference type="EMBL" id="QRMZ01000063">
    <property type="protein sequence ID" value="RHK01488.1"/>
    <property type="molecule type" value="Genomic_DNA"/>
</dbReference>